<reference evidence="3 4" key="1">
    <citation type="journal article" date="2019" name="Nat. Ecol. Evol.">
        <title>Megaphylogeny resolves global patterns of mushroom evolution.</title>
        <authorList>
            <person name="Varga T."/>
            <person name="Krizsan K."/>
            <person name="Foldi C."/>
            <person name="Dima B."/>
            <person name="Sanchez-Garcia M."/>
            <person name="Sanchez-Ramirez S."/>
            <person name="Szollosi G.J."/>
            <person name="Szarkandi J.G."/>
            <person name="Papp V."/>
            <person name="Albert L."/>
            <person name="Andreopoulos W."/>
            <person name="Angelini C."/>
            <person name="Antonin V."/>
            <person name="Barry K.W."/>
            <person name="Bougher N.L."/>
            <person name="Buchanan P."/>
            <person name="Buyck B."/>
            <person name="Bense V."/>
            <person name="Catcheside P."/>
            <person name="Chovatia M."/>
            <person name="Cooper J."/>
            <person name="Damon W."/>
            <person name="Desjardin D."/>
            <person name="Finy P."/>
            <person name="Geml J."/>
            <person name="Haridas S."/>
            <person name="Hughes K."/>
            <person name="Justo A."/>
            <person name="Karasinski D."/>
            <person name="Kautmanova I."/>
            <person name="Kiss B."/>
            <person name="Kocsube S."/>
            <person name="Kotiranta H."/>
            <person name="LaButti K.M."/>
            <person name="Lechner B.E."/>
            <person name="Liimatainen K."/>
            <person name="Lipzen A."/>
            <person name="Lukacs Z."/>
            <person name="Mihaltcheva S."/>
            <person name="Morgado L.N."/>
            <person name="Niskanen T."/>
            <person name="Noordeloos M.E."/>
            <person name="Ohm R.A."/>
            <person name="Ortiz-Santana B."/>
            <person name="Ovrebo C."/>
            <person name="Racz N."/>
            <person name="Riley R."/>
            <person name="Savchenko A."/>
            <person name="Shiryaev A."/>
            <person name="Soop K."/>
            <person name="Spirin V."/>
            <person name="Szebenyi C."/>
            <person name="Tomsovsky M."/>
            <person name="Tulloss R.E."/>
            <person name="Uehling J."/>
            <person name="Grigoriev I.V."/>
            <person name="Vagvolgyi C."/>
            <person name="Papp T."/>
            <person name="Martin F.M."/>
            <person name="Miettinen O."/>
            <person name="Hibbett D.S."/>
            <person name="Nagy L.G."/>
        </authorList>
    </citation>
    <scope>NUCLEOTIDE SEQUENCE [LARGE SCALE GENOMIC DNA]</scope>
    <source>
        <strain evidence="3 4">CBS 962.96</strain>
    </source>
</reference>
<dbReference type="Gene3D" id="1.10.510.10">
    <property type="entry name" value="Transferase(Phosphotransferase) domain 1"/>
    <property type="match status" value="1"/>
</dbReference>
<dbReference type="Pfam" id="PF17667">
    <property type="entry name" value="Pkinase_fungal"/>
    <property type="match status" value="2"/>
</dbReference>
<dbReference type="GO" id="GO:0004672">
    <property type="term" value="F:protein kinase activity"/>
    <property type="evidence" value="ECO:0007669"/>
    <property type="project" value="InterPro"/>
</dbReference>
<feature type="region of interest" description="Disordered" evidence="1">
    <location>
        <begin position="491"/>
        <end position="520"/>
    </location>
</feature>
<dbReference type="EMBL" id="ML179149">
    <property type="protein sequence ID" value="THU97745.1"/>
    <property type="molecule type" value="Genomic_DNA"/>
</dbReference>
<feature type="compositionally biased region" description="Basic and acidic residues" evidence="1">
    <location>
        <begin position="508"/>
        <end position="520"/>
    </location>
</feature>
<dbReference type="OrthoDB" id="312874at2759"/>
<evidence type="ECO:0000256" key="1">
    <source>
        <dbReference type="SAM" id="MobiDB-lite"/>
    </source>
</evidence>
<gene>
    <name evidence="3" type="ORF">K435DRAFT_965275</name>
</gene>
<accession>A0A4V4HG72</accession>
<proteinExistence type="predicted"/>
<organism evidence="3 4">
    <name type="scientific">Dendrothele bispora (strain CBS 962.96)</name>
    <dbReference type="NCBI Taxonomy" id="1314807"/>
    <lineage>
        <taxon>Eukaryota</taxon>
        <taxon>Fungi</taxon>
        <taxon>Dikarya</taxon>
        <taxon>Basidiomycota</taxon>
        <taxon>Agaricomycotina</taxon>
        <taxon>Agaricomycetes</taxon>
        <taxon>Agaricomycetidae</taxon>
        <taxon>Agaricales</taxon>
        <taxon>Agaricales incertae sedis</taxon>
        <taxon>Dendrothele</taxon>
    </lineage>
</organism>
<dbReference type="Proteomes" id="UP000297245">
    <property type="component" value="Unassembled WGS sequence"/>
</dbReference>
<feature type="domain" description="Fungal-type protein kinase" evidence="2">
    <location>
        <begin position="202"/>
        <end position="600"/>
    </location>
</feature>
<dbReference type="InterPro" id="IPR011009">
    <property type="entry name" value="Kinase-like_dom_sf"/>
</dbReference>
<dbReference type="InterPro" id="IPR008266">
    <property type="entry name" value="Tyr_kinase_AS"/>
</dbReference>
<feature type="region of interest" description="Disordered" evidence="1">
    <location>
        <begin position="400"/>
        <end position="422"/>
    </location>
</feature>
<sequence>MPLHPESSLFTAQGSNRLQRADTLVKSSMTIDSLSKIDTLRITTAVEHDLRDNTSLATRQSFLDNFFPVDNEKVEKVFTKLKDQKVYGKRWNKFPVKPGGPEADYYRIIQDTLQKIQDTYCAETQTPVQRVWVDTHSTAPESFTETAANRPDLTHAIGSKTEWDNRNKELLRSNMTTTTRTQTKNAQIIANNEIPQDFRKNLRVYWFRTSTVVEVKPINTSLNSEEAYNTIQQLAGYMRQILREQLDRRFVFGLIFFHDCLSVWYCDRSGLLGMEEVLNIHEEPEAFIRVIASLSTKSYEDLGWDPTMRFFQMDKPHQYSYELDFSKDEIVQYFQNSDRQYSTKWVLKINGKEYVTIRALSLSRAEIMCGRGQLVWLAVDVEKRELVVIKQSWSPYTLKNKNQGSDDDEYGSQSNADKSEMGKLRSEAEVYLHALGKHELLQERKIAELMHGHEVPEQLHKHDYHIGRLRAHEIVPDTRTGENFRCGIKESQAAMATQPPPTSGKRQAPGDEHTKEGPREEQLHEQLTNMMSVKFGNHSFRFTERQLCRMVFEDFGWPIKRFRSLGELLNMLKHYLEGYGFLLTRGIVHRDISPSNMLICPVLPLNPTMPAKVIEQQDLDQTRNILSPFLKSLKIPDCSVDLYGILVGLDLDISLIHVYLKFVLPTLPELDMPPDQVLEPDTLGLGVKPTDCIPPMFTDRIQENEERSGTVPYMSHEFLARQIEPPPHTAVHDMESIFWVLLYLCLTREGPGGKLRTALRKDSATQVAGSPDAKIGHLVYCFFDAERPVLELNKKELFKTPSSFEAHVIPSIHPYFEPLIPLLRAWFRILRVAFDPHLDKPPEYVWPHLSFQLALTRFCEESVGKLDKDPLYEAMTEEEDNRRTQYMHEILEALDKVSQGATHSTDATIPELDPSPRARQLGSRNTNIFTQFEHQTTEPLTPLMSSQDSKRQRR</sequence>
<name>A0A4V4HG72_DENBC</name>
<evidence type="ECO:0000313" key="4">
    <source>
        <dbReference type="Proteomes" id="UP000297245"/>
    </source>
</evidence>
<feature type="domain" description="Fungal-type protein kinase" evidence="2">
    <location>
        <begin position="700"/>
        <end position="745"/>
    </location>
</feature>
<evidence type="ECO:0000313" key="3">
    <source>
        <dbReference type="EMBL" id="THU97745.1"/>
    </source>
</evidence>
<dbReference type="AlphaFoldDB" id="A0A4V4HG72"/>
<dbReference type="PROSITE" id="PS00109">
    <property type="entry name" value="PROTEIN_KINASE_TYR"/>
    <property type="match status" value="1"/>
</dbReference>
<dbReference type="PANTHER" id="PTHR38248:SF2">
    <property type="entry name" value="FUNK1 11"/>
    <property type="match status" value="1"/>
</dbReference>
<dbReference type="SUPFAM" id="SSF56112">
    <property type="entry name" value="Protein kinase-like (PK-like)"/>
    <property type="match status" value="1"/>
</dbReference>
<evidence type="ECO:0000259" key="2">
    <source>
        <dbReference type="Pfam" id="PF17667"/>
    </source>
</evidence>
<feature type="compositionally biased region" description="Polar residues" evidence="1">
    <location>
        <begin position="922"/>
        <end position="947"/>
    </location>
</feature>
<feature type="region of interest" description="Disordered" evidence="1">
    <location>
        <begin position="899"/>
        <end position="954"/>
    </location>
</feature>
<protein>
    <recommendedName>
        <fullName evidence="2">Fungal-type protein kinase domain-containing protein</fullName>
    </recommendedName>
</protein>
<dbReference type="PANTHER" id="PTHR38248">
    <property type="entry name" value="FUNK1 6"/>
    <property type="match status" value="1"/>
</dbReference>
<keyword evidence="4" id="KW-1185">Reference proteome</keyword>
<dbReference type="InterPro" id="IPR040976">
    <property type="entry name" value="Pkinase_fungal"/>
</dbReference>